<evidence type="ECO:0000256" key="1">
    <source>
        <dbReference type="ARBA" id="ARBA00022723"/>
    </source>
</evidence>
<dbReference type="GO" id="GO:0051213">
    <property type="term" value="F:dioxygenase activity"/>
    <property type="evidence" value="ECO:0007669"/>
    <property type="project" value="UniProtKB-KW"/>
</dbReference>
<dbReference type="InterPro" id="IPR008775">
    <property type="entry name" value="Phytyl_CoA_dOase-like"/>
</dbReference>
<keyword evidence="3" id="KW-0560">Oxidoreductase</keyword>
<sequence length="175" mass="19315">DPLFDKFSRTPELAALAASLGVADPLLVQSMYIFKPPRIGGEVVCHQDSTYLYTEPETCIGFWFAIDDADEGNGCMQFVPGGHKAPLRRLNYRTEEGALVTDVIDDAPLDDHLAAPAPAACGDLVIFHGRAPHMSAPNRSARSRHAYTLHIVDGEAHWPTQNWLQRPADFPFRGF</sequence>
<dbReference type="Pfam" id="PF05721">
    <property type="entry name" value="PhyH"/>
    <property type="match status" value="1"/>
</dbReference>
<accession>A0A3B0SK24</accession>
<evidence type="ECO:0000256" key="2">
    <source>
        <dbReference type="ARBA" id="ARBA00023004"/>
    </source>
</evidence>
<dbReference type="PANTHER" id="PTHR20883">
    <property type="entry name" value="PHYTANOYL-COA DIOXYGENASE DOMAIN CONTAINING 1"/>
    <property type="match status" value="1"/>
</dbReference>
<dbReference type="SUPFAM" id="SSF51197">
    <property type="entry name" value="Clavaminate synthase-like"/>
    <property type="match status" value="1"/>
</dbReference>
<protein>
    <submittedName>
        <fullName evidence="3">Phytanoyl-CoA dioxygenase</fullName>
    </submittedName>
</protein>
<dbReference type="AlphaFoldDB" id="A0A3B0SK24"/>
<gene>
    <name evidence="3" type="ORF">MNBD_ALPHA05-3</name>
</gene>
<keyword evidence="2" id="KW-0408">Iron</keyword>
<keyword evidence="3" id="KW-0223">Dioxygenase</keyword>
<organism evidence="3">
    <name type="scientific">hydrothermal vent metagenome</name>
    <dbReference type="NCBI Taxonomy" id="652676"/>
    <lineage>
        <taxon>unclassified sequences</taxon>
        <taxon>metagenomes</taxon>
        <taxon>ecological metagenomes</taxon>
    </lineage>
</organism>
<dbReference type="PANTHER" id="PTHR20883:SF15">
    <property type="entry name" value="PHYTANOYL-COA DIOXYGENASE DOMAIN-CONTAINING PROTEIN 1"/>
    <property type="match status" value="1"/>
</dbReference>
<evidence type="ECO:0000313" key="3">
    <source>
        <dbReference type="EMBL" id="VAW01109.1"/>
    </source>
</evidence>
<reference evidence="3" key="1">
    <citation type="submission" date="2018-06" db="EMBL/GenBank/DDBJ databases">
        <authorList>
            <person name="Zhirakovskaya E."/>
        </authorList>
    </citation>
    <scope>NUCLEOTIDE SEQUENCE</scope>
</reference>
<proteinExistence type="predicted"/>
<dbReference type="GO" id="GO:0046872">
    <property type="term" value="F:metal ion binding"/>
    <property type="evidence" value="ECO:0007669"/>
    <property type="project" value="UniProtKB-KW"/>
</dbReference>
<feature type="non-terminal residue" evidence="3">
    <location>
        <position position="1"/>
    </location>
</feature>
<dbReference type="EMBL" id="UOEH01000327">
    <property type="protein sequence ID" value="VAW01109.1"/>
    <property type="molecule type" value="Genomic_DNA"/>
</dbReference>
<keyword evidence="1" id="KW-0479">Metal-binding</keyword>
<name>A0A3B0SK24_9ZZZZ</name>
<dbReference type="Gene3D" id="2.60.120.620">
    <property type="entry name" value="q2cbj1_9rhob like domain"/>
    <property type="match status" value="1"/>
</dbReference>